<comment type="subcellular location">
    <subcellularLocation>
        <location evidence="1 9">Cell membrane</location>
        <topology evidence="1 9">Single-pass membrane protein</topology>
    </subcellularLocation>
</comment>
<keyword evidence="8 9" id="KW-0472">Membrane</keyword>
<feature type="region of interest" description="Disordered" evidence="10">
    <location>
        <begin position="46"/>
        <end position="71"/>
    </location>
</feature>
<dbReference type="InterPro" id="IPR003369">
    <property type="entry name" value="TatA/B/E"/>
</dbReference>
<comment type="function">
    <text evidence="9">Part of the twin-arginine translocation (Tat) system that transports large folded proteins containing a characteristic twin-arginine motif in their signal peptide across membranes. TatA could form the protein-conducting channel of the Tat system.</text>
</comment>
<evidence type="ECO:0000256" key="9">
    <source>
        <dbReference type="HAMAP-Rule" id="MF_00236"/>
    </source>
</evidence>
<accession>A0ABM9HZI9</accession>
<sequence>MGLSIWQLLLVAVLFLLMFGRGKIPALMSDLAAGIKSFKAGLREDEPERTAASNQFDHPKTVSKSATSTND</sequence>
<keyword evidence="2 9" id="KW-0813">Transport</keyword>
<dbReference type="PANTHER" id="PTHR42982">
    <property type="entry name" value="SEC-INDEPENDENT PROTEIN TRANSLOCASE PROTEIN TATA"/>
    <property type="match status" value="1"/>
</dbReference>
<evidence type="ECO:0000256" key="1">
    <source>
        <dbReference type="ARBA" id="ARBA00004162"/>
    </source>
</evidence>
<dbReference type="InterPro" id="IPR006312">
    <property type="entry name" value="TatA/E"/>
</dbReference>
<evidence type="ECO:0000256" key="4">
    <source>
        <dbReference type="ARBA" id="ARBA00022692"/>
    </source>
</evidence>
<evidence type="ECO:0000313" key="11">
    <source>
        <dbReference type="EMBL" id="CAI8790369.1"/>
    </source>
</evidence>
<dbReference type="EMBL" id="OX458333">
    <property type="protein sequence ID" value="CAI8790369.1"/>
    <property type="molecule type" value="Genomic_DNA"/>
</dbReference>
<evidence type="ECO:0000256" key="3">
    <source>
        <dbReference type="ARBA" id="ARBA00022475"/>
    </source>
</evidence>
<keyword evidence="12" id="KW-1185">Reference proteome</keyword>
<keyword evidence="6 9" id="KW-1133">Transmembrane helix</keyword>
<evidence type="ECO:0000256" key="5">
    <source>
        <dbReference type="ARBA" id="ARBA00022927"/>
    </source>
</evidence>
<organism evidence="11 12">
    <name type="scientific">Methylocaldum szegediense</name>
    <dbReference type="NCBI Taxonomy" id="73780"/>
    <lineage>
        <taxon>Bacteria</taxon>
        <taxon>Pseudomonadati</taxon>
        <taxon>Pseudomonadota</taxon>
        <taxon>Gammaproteobacteria</taxon>
        <taxon>Methylococcales</taxon>
        <taxon>Methylococcaceae</taxon>
        <taxon>Methylocaldum</taxon>
    </lineage>
</organism>
<dbReference type="NCBIfam" id="TIGR01411">
    <property type="entry name" value="tatAE"/>
    <property type="match status" value="1"/>
</dbReference>
<comment type="similarity">
    <text evidence="9">Belongs to the TatA/E family.</text>
</comment>
<evidence type="ECO:0000256" key="2">
    <source>
        <dbReference type="ARBA" id="ARBA00022448"/>
    </source>
</evidence>
<dbReference type="Gene3D" id="1.20.5.3310">
    <property type="match status" value="1"/>
</dbReference>
<evidence type="ECO:0000256" key="10">
    <source>
        <dbReference type="SAM" id="MobiDB-lite"/>
    </source>
</evidence>
<reference evidence="11 12" key="1">
    <citation type="submission" date="2023-03" db="EMBL/GenBank/DDBJ databases">
        <authorList>
            <person name="Pearce D."/>
        </authorList>
    </citation>
    <scope>NUCLEOTIDE SEQUENCE [LARGE SCALE GENOMIC DNA]</scope>
    <source>
        <strain evidence="11">Msz</strain>
    </source>
</reference>
<evidence type="ECO:0000313" key="12">
    <source>
        <dbReference type="Proteomes" id="UP001162030"/>
    </source>
</evidence>
<keyword evidence="7 9" id="KW-0811">Translocation</keyword>
<evidence type="ECO:0000256" key="7">
    <source>
        <dbReference type="ARBA" id="ARBA00023010"/>
    </source>
</evidence>
<proteinExistence type="inferred from homology"/>
<evidence type="ECO:0000256" key="8">
    <source>
        <dbReference type="ARBA" id="ARBA00023136"/>
    </source>
</evidence>
<name>A0ABM9HZI9_9GAMM</name>
<dbReference type="RefSeq" id="WP_026609045.1">
    <property type="nucleotide sequence ID" value="NZ_OX458333.1"/>
</dbReference>
<comment type="subunit">
    <text evidence="9">The Tat system comprises two distinct complexes: a TatABC complex, containing multiple copies of TatA, TatB and TatC subunits, and a separate TatA complex, containing only TatA subunits. Substrates initially bind to the TatABC complex, which probably triggers association of the separate TatA complex to form the active translocon.</text>
</comment>
<keyword evidence="4 9" id="KW-0812">Transmembrane</keyword>
<keyword evidence="5 9" id="KW-0653">Protein transport</keyword>
<keyword evidence="3 9" id="KW-1003">Cell membrane</keyword>
<evidence type="ECO:0000256" key="6">
    <source>
        <dbReference type="ARBA" id="ARBA00022989"/>
    </source>
</evidence>
<dbReference type="HAMAP" id="MF_00236">
    <property type="entry name" value="TatA_E"/>
    <property type="match status" value="1"/>
</dbReference>
<dbReference type="Proteomes" id="UP001162030">
    <property type="component" value="Chromosome"/>
</dbReference>
<gene>
    <name evidence="9 11" type="primary">tatA</name>
    <name evidence="11" type="ORF">MSZNOR_1390</name>
</gene>
<protein>
    <recommendedName>
        <fullName evidence="9">Sec-independent protein translocase protein TatA</fullName>
    </recommendedName>
</protein>
<dbReference type="PANTHER" id="PTHR42982:SF1">
    <property type="entry name" value="SEC-INDEPENDENT PROTEIN TRANSLOCASE PROTEIN TATA"/>
    <property type="match status" value="1"/>
</dbReference>
<feature type="compositionally biased region" description="Polar residues" evidence="10">
    <location>
        <begin position="51"/>
        <end position="71"/>
    </location>
</feature>
<dbReference type="Pfam" id="PF02416">
    <property type="entry name" value="TatA_B_E"/>
    <property type="match status" value="1"/>
</dbReference>